<dbReference type="InterPro" id="IPR036938">
    <property type="entry name" value="PAP2/HPO_sf"/>
</dbReference>
<dbReference type="Pfam" id="PF17897">
    <property type="entry name" value="VCPO_N"/>
    <property type="match status" value="1"/>
</dbReference>
<dbReference type="Gene3D" id="1.20.144.10">
    <property type="entry name" value="Phosphatidic acid phosphatase type 2/haloperoxidase"/>
    <property type="match status" value="1"/>
</dbReference>
<dbReference type="EMBL" id="JAPEUV010000105">
    <property type="protein sequence ID" value="KAJ4332952.1"/>
    <property type="molecule type" value="Genomic_DNA"/>
</dbReference>
<dbReference type="OrthoDB" id="9997027at2759"/>
<dbReference type="Gene3D" id="1.10.606.10">
    <property type="entry name" value="Vanadium-containing Chloroperoxidase, domain 2"/>
    <property type="match status" value="1"/>
</dbReference>
<dbReference type="Proteomes" id="UP001140562">
    <property type="component" value="Unassembled WGS sequence"/>
</dbReference>
<dbReference type="InterPro" id="IPR016119">
    <property type="entry name" value="Br/Cl_peroxidase_C"/>
</dbReference>
<accession>A0A9W9BXH3</accession>
<sequence>MDQDQKPIVSLPLPLPLPSVNEPAEYNTNYILYWNHIGLEFNRLTHSVGGRHAGPPISARALGMLQLAVHDSYFAVNPSTEFTTFLTPLHENVEYRLPELSGADDARQAVAGAAITMLRLLYLESGGSISRNATAQLQHLLQDSITNCPDLDETSLSYHFGASVSNVIFGLLFHAHGAAADDYKPTPGPYKFNDEPTHPVVLIPIDPDDPHGPKKAVRQYHGPYYGVRAHRFATQTEHLIADPPGMRSAADATAEYDDALRDVIRMGGSGALNSCKRHAAQTAKGFFWAYDGANLIGTPPRLYNQIIRRIAVTYASSPDLSSEVNNADFARLLALTNVAMADAGIFSWKEKWNYEYWRPLTGVRDDGRPAHADPFWLSLGAPATNTNDAPFKPPFPAYPSGHATFGGAAFQILRRYYNGRVGTWAPEEPDTIAFDFVSEELDGVSRDLRDKYDPTSPITEQPGIVRTRVPRHFSSVWEAIFENAISRVYLGVHWRFDAAAARDIMLPTDEPDVYAVDSSGASMYQDPEDIRYSTLGTKEGAEGLFPIGGVPLGIGIANEIFETGLRPTPKELQPVLTLGETDVQGRPKQNIIV</sequence>
<name>A0A9W9BXH3_9PLEO</name>
<evidence type="ECO:0000313" key="3">
    <source>
        <dbReference type="EMBL" id="KAJ4332952.1"/>
    </source>
</evidence>
<dbReference type="CDD" id="cd03398">
    <property type="entry name" value="PAP2_haloperoxidase"/>
    <property type="match status" value="1"/>
</dbReference>
<feature type="domain" description="Vanadium chloroperoxidase N-terminal" evidence="2">
    <location>
        <begin position="17"/>
        <end position="231"/>
    </location>
</feature>
<protein>
    <recommendedName>
        <fullName evidence="5">Vanadium chloroperoxidase</fullName>
    </recommendedName>
</protein>
<comment type="caution">
    <text evidence="3">The sequence shown here is derived from an EMBL/GenBank/DDBJ whole genome shotgun (WGS) entry which is preliminary data.</text>
</comment>
<dbReference type="InterPro" id="IPR052559">
    <property type="entry name" value="V-haloperoxidase"/>
</dbReference>
<gene>
    <name evidence="3" type="ORF">N0V87_008002</name>
</gene>
<proteinExistence type="predicted"/>
<feature type="domain" description="Phosphatidic acid phosphatase type 2/haloperoxidase" evidence="1">
    <location>
        <begin position="351"/>
        <end position="502"/>
    </location>
</feature>
<dbReference type="SUPFAM" id="SSF48317">
    <property type="entry name" value="Acid phosphatase/Vanadium-dependent haloperoxidase"/>
    <property type="match status" value="1"/>
</dbReference>
<dbReference type="InterPro" id="IPR041067">
    <property type="entry name" value="VCPO_N"/>
</dbReference>
<dbReference type="InterPro" id="IPR000326">
    <property type="entry name" value="PAP2/HPO"/>
</dbReference>
<dbReference type="GO" id="GO:0004601">
    <property type="term" value="F:peroxidase activity"/>
    <property type="evidence" value="ECO:0007669"/>
    <property type="project" value="InterPro"/>
</dbReference>
<evidence type="ECO:0000259" key="2">
    <source>
        <dbReference type="Pfam" id="PF17897"/>
    </source>
</evidence>
<keyword evidence="4" id="KW-1185">Reference proteome</keyword>
<reference evidence="3" key="1">
    <citation type="submission" date="2022-10" db="EMBL/GenBank/DDBJ databases">
        <title>Tapping the CABI collections for fungal endophytes: first genome assemblies for Collariella, Neodidymelliopsis, Ascochyta clinopodiicola, Didymella pomorum, Didymosphaeria variabile, Neocosmospora piperis and Neocucurbitaria cava.</title>
        <authorList>
            <person name="Hill R."/>
        </authorList>
    </citation>
    <scope>NUCLEOTIDE SEQUENCE</scope>
    <source>
        <strain evidence="3">IMI 360193</strain>
    </source>
</reference>
<dbReference type="AlphaFoldDB" id="A0A9W9BXH3"/>
<evidence type="ECO:0008006" key="5">
    <source>
        <dbReference type="Google" id="ProtNLM"/>
    </source>
</evidence>
<evidence type="ECO:0000259" key="1">
    <source>
        <dbReference type="Pfam" id="PF01569"/>
    </source>
</evidence>
<organism evidence="3 4">
    <name type="scientific">Didymella glomerata</name>
    <dbReference type="NCBI Taxonomy" id="749621"/>
    <lineage>
        <taxon>Eukaryota</taxon>
        <taxon>Fungi</taxon>
        <taxon>Dikarya</taxon>
        <taxon>Ascomycota</taxon>
        <taxon>Pezizomycotina</taxon>
        <taxon>Dothideomycetes</taxon>
        <taxon>Pleosporomycetidae</taxon>
        <taxon>Pleosporales</taxon>
        <taxon>Pleosporineae</taxon>
        <taxon>Didymellaceae</taxon>
        <taxon>Didymella</taxon>
    </lineage>
</organism>
<dbReference type="PANTHER" id="PTHR34599:SF1">
    <property type="entry name" value="PHOSPHATIDIC ACID PHOSPHATASE TYPE 2_HALOPEROXIDASE DOMAIN-CONTAINING PROTEIN"/>
    <property type="match status" value="1"/>
</dbReference>
<dbReference type="Pfam" id="PF01569">
    <property type="entry name" value="PAP2"/>
    <property type="match status" value="1"/>
</dbReference>
<evidence type="ECO:0000313" key="4">
    <source>
        <dbReference type="Proteomes" id="UP001140562"/>
    </source>
</evidence>
<dbReference type="PANTHER" id="PTHR34599">
    <property type="entry name" value="PEROXIDASE-RELATED"/>
    <property type="match status" value="1"/>
</dbReference>